<feature type="signal peptide" evidence="5">
    <location>
        <begin position="1"/>
        <end position="26"/>
    </location>
</feature>
<dbReference type="EMBL" id="LILD01000001">
    <property type="protein sequence ID" value="KOO38240.1"/>
    <property type="molecule type" value="Genomic_DNA"/>
</dbReference>
<dbReference type="GO" id="GO:0008234">
    <property type="term" value="F:cysteine-type peptidase activity"/>
    <property type="evidence" value="ECO:0007669"/>
    <property type="project" value="UniProtKB-KW"/>
</dbReference>
<dbReference type="PANTHER" id="PTHR47053">
    <property type="entry name" value="MUREIN DD-ENDOPEPTIDASE MEPH-RELATED"/>
    <property type="match status" value="1"/>
</dbReference>
<dbReference type="Gene3D" id="2.30.30.40">
    <property type="entry name" value="SH3 Domains"/>
    <property type="match status" value="2"/>
</dbReference>
<keyword evidence="5" id="KW-0732">Signal</keyword>
<dbReference type="Pfam" id="PF18348">
    <property type="entry name" value="SH3_16"/>
    <property type="match status" value="1"/>
</dbReference>
<reference evidence="7" key="1">
    <citation type="submission" date="2015-08" db="EMBL/GenBank/DDBJ databases">
        <title>Complete DNA Sequence of Pseudomonas syringae pv. actinidiae, the Causal Agent of Kiwifruit Canker Disease.</title>
        <authorList>
            <person name="Rikkerink E.H.A."/>
            <person name="Fineran P.C."/>
        </authorList>
    </citation>
    <scope>NUCLEOTIDE SEQUENCE</scope>
    <source>
        <strain evidence="7">DSM 13666</strain>
    </source>
</reference>
<evidence type="ECO:0000256" key="2">
    <source>
        <dbReference type="ARBA" id="ARBA00022670"/>
    </source>
</evidence>
<dbReference type="Gene3D" id="3.90.1720.10">
    <property type="entry name" value="endopeptidase domain like (from Nostoc punctiforme)"/>
    <property type="match status" value="1"/>
</dbReference>
<dbReference type="SUPFAM" id="SSF54001">
    <property type="entry name" value="Cysteine proteinases"/>
    <property type="match status" value="1"/>
</dbReference>
<dbReference type="InterPro" id="IPR038765">
    <property type="entry name" value="Papain-like_cys_pep_sf"/>
</dbReference>
<keyword evidence="2" id="KW-0645">Protease</keyword>
<dbReference type="PATRIC" id="fig|136160.3.peg.1217"/>
<dbReference type="Pfam" id="PF00877">
    <property type="entry name" value="NLPC_P60"/>
    <property type="match status" value="1"/>
</dbReference>
<keyword evidence="3" id="KW-0378">Hydrolase</keyword>
<evidence type="ECO:0000313" key="7">
    <source>
        <dbReference type="EMBL" id="KOO38240.1"/>
    </source>
</evidence>
<dbReference type="InterPro" id="IPR041382">
    <property type="entry name" value="SH3_16"/>
</dbReference>
<comment type="caution">
    <text evidence="7">The sequence shown here is derived from an EMBL/GenBank/DDBJ whole genome shotgun (WGS) entry which is preliminary data.</text>
</comment>
<accession>A0A4Y7WSU3</accession>
<sequence>MKIGKWILMFLLVVAPVFSFGSTTYAKDPTKETTAYVDVSVLTVWVEPNIARDVDLPSLTNPVDPWKWTKNMTYEEKLWLVGKLETQALYGMKVHILEEQGDWVKIAVVGQPTPREEAGYPGWVPKEQLIQSKKFQQLERRPFATVTAPTAFLYSNQGLTKEFMEVSFNTRLPVLAAFRDRVLVMTPSDGTKWFARTDVEIYQSEDDIPAPTADDLLETAELFLDLPYLWAGVSGFGFDCSGFTHTIYRAHGITIPRDSSVQARYGTYVEREHLQKGDLVFFARNGGTGAVHHVGMYIGDGKMIHSPNSASTVEIVTIDESSYAGSYHSARRYLEE</sequence>
<dbReference type="Pfam" id="PF23795">
    <property type="entry name" value="SH3_YKFC_2nd"/>
    <property type="match status" value="1"/>
</dbReference>
<dbReference type="GeneID" id="87598529"/>
<protein>
    <submittedName>
        <fullName evidence="7">Peptidase P60</fullName>
    </submittedName>
</protein>
<dbReference type="InterPro" id="IPR000064">
    <property type="entry name" value="NLP_P60_dom"/>
</dbReference>
<evidence type="ECO:0000256" key="1">
    <source>
        <dbReference type="ARBA" id="ARBA00007074"/>
    </source>
</evidence>
<proteinExistence type="inferred from homology"/>
<evidence type="ECO:0000256" key="3">
    <source>
        <dbReference type="ARBA" id="ARBA00022801"/>
    </source>
</evidence>
<dbReference type="InterPro" id="IPR051202">
    <property type="entry name" value="Peptidase_C40"/>
</dbReference>
<gene>
    <name evidence="7" type="ORF">AMD02_04715</name>
</gene>
<feature type="domain" description="NlpC/P60" evidence="6">
    <location>
        <begin position="210"/>
        <end position="334"/>
    </location>
</feature>
<dbReference type="PANTHER" id="PTHR47053:SF3">
    <property type="entry name" value="GAMMA-D-GLUTAMYL-L-LYSINE DIPEPTIDYL-PEPTIDASE"/>
    <property type="match status" value="1"/>
</dbReference>
<organism evidence="7">
    <name type="scientific">Halalkalibacterium halodurans</name>
    <name type="common">Bacillus halodurans</name>
    <dbReference type="NCBI Taxonomy" id="86665"/>
    <lineage>
        <taxon>Bacteria</taxon>
        <taxon>Bacillati</taxon>
        <taxon>Bacillota</taxon>
        <taxon>Bacilli</taxon>
        <taxon>Bacillales</taxon>
        <taxon>Bacillaceae</taxon>
        <taxon>Halalkalibacterium (ex Joshi et al. 2022)</taxon>
    </lineage>
</organism>
<feature type="chain" id="PRO_5044367144" evidence="5">
    <location>
        <begin position="27"/>
        <end position="336"/>
    </location>
</feature>
<dbReference type="RefSeq" id="WP_053430600.1">
    <property type="nucleotide sequence ID" value="NZ_CP040441.1"/>
</dbReference>
<comment type="similarity">
    <text evidence="1">Belongs to the peptidase C40 family.</text>
</comment>
<accession>A0A0M0KHA9</accession>
<keyword evidence="4" id="KW-0788">Thiol protease</keyword>
<dbReference type="AlphaFoldDB" id="A0A0M0KHA9"/>
<dbReference type="GO" id="GO:0006508">
    <property type="term" value="P:proteolysis"/>
    <property type="evidence" value="ECO:0007669"/>
    <property type="project" value="UniProtKB-KW"/>
</dbReference>
<dbReference type="PROSITE" id="PS51935">
    <property type="entry name" value="NLPC_P60"/>
    <property type="match status" value="1"/>
</dbReference>
<name>A0A0M0KHA9_ALKHA</name>
<evidence type="ECO:0000256" key="5">
    <source>
        <dbReference type="SAM" id="SignalP"/>
    </source>
</evidence>
<evidence type="ECO:0000256" key="4">
    <source>
        <dbReference type="ARBA" id="ARBA00022807"/>
    </source>
</evidence>
<evidence type="ECO:0000259" key="6">
    <source>
        <dbReference type="PROSITE" id="PS51935"/>
    </source>
</evidence>
<dbReference type="InterPro" id="IPR057812">
    <property type="entry name" value="SH3_YKFC_2nd"/>
</dbReference>